<dbReference type="EMBL" id="HG994367">
    <property type="protein sequence ID" value="CAF1696184.1"/>
    <property type="molecule type" value="Genomic_DNA"/>
</dbReference>
<reference evidence="2" key="1">
    <citation type="submission" date="2021-01" db="EMBL/GenBank/DDBJ databases">
        <authorList>
            <consortium name="Genoscope - CEA"/>
            <person name="William W."/>
        </authorList>
    </citation>
    <scope>NUCLEOTIDE SEQUENCE</scope>
</reference>
<evidence type="ECO:0000313" key="2">
    <source>
        <dbReference type="EMBL" id="CAF1696184.1"/>
    </source>
</evidence>
<sequence length="147" mass="17382">MDGMPTFLTKGDKDTIANRKWTILTSELIRLKALLEETISNKKREILVLKREVKELEMIVERLKADEPFVTAVILDLENNLHIYPTQKRLAYTFFGVNVKIHTKAFQVFYRIVAQATYLKKQQRGYRERRHRLKEITQETAASCRDR</sequence>
<accession>A0A816I0R0</accession>
<feature type="coiled-coil region" evidence="1">
    <location>
        <begin position="32"/>
        <end position="66"/>
    </location>
</feature>
<keyword evidence="1" id="KW-0175">Coiled coil</keyword>
<proteinExistence type="predicted"/>
<evidence type="ECO:0000256" key="1">
    <source>
        <dbReference type="SAM" id="Coils"/>
    </source>
</evidence>
<organism evidence="2">
    <name type="scientific">Brassica napus</name>
    <name type="common">Rape</name>
    <dbReference type="NCBI Taxonomy" id="3708"/>
    <lineage>
        <taxon>Eukaryota</taxon>
        <taxon>Viridiplantae</taxon>
        <taxon>Streptophyta</taxon>
        <taxon>Embryophyta</taxon>
        <taxon>Tracheophyta</taxon>
        <taxon>Spermatophyta</taxon>
        <taxon>Magnoliopsida</taxon>
        <taxon>eudicotyledons</taxon>
        <taxon>Gunneridae</taxon>
        <taxon>Pentapetalae</taxon>
        <taxon>rosids</taxon>
        <taxon>malvids</taxon>
        <taxon>Brassicales</taxon>
        <taxon>Brassicaceae</taxon>
        <taxon>Brassiceae</taxon>
        <taxon>Brassica</taxon>
    </lineage>
</organism>
<protein>
    <submittedName>
        <fullName evidence="2">(rape) hypothetical protein</fullName>
    </submittedName>
</protein>
<name>A0A816I0R0_BRANA</name>
<gene>
    <name evidence="2" type="ORF">DARMORV10_C03P00620.1</name>
</gene>
<dbReference type="AlphaFoldDB" id="A0A816I0R0"/>
<dbReference type="Proteomes" id="UP001295469">
    <property type="component" value="Chromosome C03"/>
</dbReference>